<protein>
    <submittedName>
        <fullName evidence="3">Jacalin-related lectin 3</fullName>
    </submittedName>
</protein>
<evidence type="ECO:0000313" key="3">
    <source>
        <dbReference type="EMBL" id="KAG1363269.1"/>
    </source>
</evidence>
<keyword evidence="4" id="KW-1185">Reference proteome</keyword>
<dbReference type="SUPFAM" id="SSF51101">
    <property type="entry name" value="Mannose-binding lectins"/>
    <property type="match status" value="1"/>
</dbReference>
<dbReference type="PANTHER" id="PTHR47293">
    <property type="entry name" value="JACALIN-RELATED LECTIN 3"/>
    <property type="match status" value="1"/>
</dbReference>
<gene>
    <name evidence="3" type="ORF">COCNU_11G000960</name>
</gene>
<dbReference type="PROSITE" id="PS51752">
    <property type="entry name" value="JACALIN_LECTIN"/>
    <property type="match status" value="1"/>
</dbReference>
<sequence length="232" mass="25558">MGKLPSKCVYVLLTLTHSVETWIYQLIITTSSAFKMISGADGEIYLKLGPKGGKNCYHEAWDDGFGGDVKQICICHREYIDSIQTTYKRDGITVVSNRHGGTEGNFDVISFNEPLTWVSGHYGRWCLDPEDAWRLDVEDDPGSYTTIIRSLKFGTGRATYGPFGKEHGEPFRYNSSTGICGFHGYCSNGESGMLHAIGVYVKAMAVRPIHDDPIPTIATPTRAITSSPPLHG</sequence>
<evidence type="ECO:0000313" key="4">
    <source>
        <dbReference type="Proteomes" id="UP000797356"/>
    </source>
</evidence>
<reference evidence="3" key="1">
    <citation type="journal article" date="2017" name="Gigascience">
        <title>The genome draft of coconut (Cocos nucifera).</title>
        <authorList>
            <person name="Xiao Y."/>
            <person name="Xu P."/>
            <person name="Fan H."/>
            <person name="Baudouin L."/>
            <person name="Xia W."/>
            <person name="Bocs S."/>
            <person name="Xu J."/>
            <person name="Li Q."/>
            <person name="Guo A."/>
            <person name="Zhou L."/>
            <person name="Li J."/>
            <person name="Wu Y."/>
            <person name="Ma Z."/>
            <person name="Armero A."/>
            <person name="Issali A.E."/>
            <person name="Liu N."/>
            <person name="Peng M."/>
            <person name="Yang Y."/>
        </authorList>
    </citation>
    <scope>NUCLEOTIDE SEQUENCE</scope>
    <source>
        <tissue evidence="3">Spear leaf of Hainan Tall coconut</tissue>
    </source>
</reference>
<dbReference type="GO" id="GO:0030246">
    <property type="term" value="F:carbohydrate binding"/>
    <property type="evidence" value="ECO:0007669"/>
    <property type="project" value="UniProtKB-KW"/>
</dbReference>
<comment type="caution">
    <text evidence="3">The sequence shown here is derived from an EMBL/GenBank/DDBJ whole genome shotgun (WGS) entry which is preliminary data.</text>
</comment>
<evidence type="ECO:0000256" key="1">
    <source>
        <dbReference type="ARBA" id="ARBA00022734"/>
    </source>
</evidence>
<feature type="domain" description="Jacalin-type lectin" evidence="2">
    <location>
        <begin position="45"/>
        <end position="203"/>
    </location>
</feature>
<name>A0A8K0IPL5_COCNU</name>
<keyword evidence="1" id="KW-0430">Lectin</keyword>
<dbReference type="InterPro" id="IPR001229">
    <property type="entry name" value="Jacalin-like_lectin_dom"/>
</dbReference>
<dbReference type="PANTHER" id="PTHR47293:SF15">
    <property type="entry name" value="JACALIN-RELATED LECTIN 19"/>
    <property type="match status" value="1"/>
</dbReference>
<organism evidence="3 4">
    <name type="scientific">Cocos nucifera</name>
    <name type="common">Coconut palm</name>
    <dbReference type="NCBI Taxonomy" id="13894"/>
    <lineage>
        <taxon>Eukaryota</taxon>
        <taxon>Viridiplantae</taxon>
        <taxon>Streptophyta</taxon>
        <taxon>Embryophyta</taxon>
        <taxon>Tracheophyta</taxon>
        <taxon>Spermatophyta</taxon>
        <taxon>Magnoliopsida</taxon>
        <taxon>Liliopsida</taxon>
        <taxon>Arecaceae</taxon>
        <taxon>Arecoideae</taxon>
        <taxon>Cocoseae</taxon>
        <taxon>Attaleinae</taxon>
        <taxon>Cocos</taxon>
    </lineage>
</organism>
<dbReference type="CDD" id="cd09612">
    <property type="entry name" value="Jacalin"/>
    <property type="match status" value="1"/>
</dbReference>
<dbReference type="InterPro" id="IPR036404">
    <property type="entry name" value="Jacalin-like_lectin_dom_sf"/>
</dbReference>
<dbReference type="AlphaFoldDB" id="A0A8K0IPL5"/>
<evidence type="ECO:0000259" key="2">
    <source>
        <dbReference type="PROSITE" id="PS51752"/>
    </source>
</evidence>
<dbReference type="Pfam" id="PF01419">
    <property type="entry name" value="Jacalin"/>
    <property type="match status" value="1"/>
</dbReference>
<dbReference type="SMART" id="SM00915">
    <property type="entry name" value="Jacalin"/>
    <property type="match status" value="1"/>
</dbReference>
<proteinExistence type="predicted"/>
<dbReference type="InterPro" id="IPR033734">
    <property type="entry name" value="Jacalin-like_lectin_dom_plant"/>
</dbReference>
<dbReference type="OrthoDB" id="581739at2759"/>
<accession>A0A8K0IPL5</accession>
<dbReference type="Proteomes" id="UP000797356">
    <property type="component" value="Chromosome 11"/>
</dbReference>
<dbReference type="EMBL" id="CM017882">
    <property type="protein sequence ID" value="KAG1363269.1"/>
    <property type="molecule type" value="Genomic_DNA"/>
</dbReference>
<dbReference type="Gene3D" id="2.100.10.30">
    <property type="entry name" value="Jacalin-like lectin domain"/>
    <property type="match status" value="1"/>
</dbReference>
<reference evidence="3" key="2">
    <citation type="submission" date="2019-07" db="EMBL/GenBank/DDBJ databases">
        <authorList>
            <person name="Yang Y."/>
            <person name="Bocs S."/>
            <person name="Baudouin L."/>
        </authorList>
    </citation>
    <scope>NUCLEOTIDE SEQUENCE</scope>
    <source>
        <tissue evidence="3">Spear leaf of Hainan Tall coconut</tissue>
    </source>
</reference>